<gene>
    <name evidence="3" type="ORF">SAMN05421783_112126</name>
</gene>
<evidence type="ECO:0000313" key="4">
    <source>
        <dbReference type="Proteomes" id="UP000198816"/>
    </source>
</evidence>
<feature type="domain" description="HD/PDEase" evidence="2">
    <location>
        <begin position="103"/>
        <end position="443"/>
    </location>
</feature>
<name>A0A1H2YBI9_THIRO</name>
<reference evidence="4" key="1">
    <citation type="submission" date="2016-10" db="EMBL/GenBank/DDBJ databases">
        <authorList>
            <person name="Varghese N."/>
            <person name="Submissions S."/>
        </authorList>
    </citation>
    <scope>NUCLEOTIDE SEQUENCE [LARGE SCALE GENOMIC DNA]</scope>
    <source>
        <strain evidence="4">DSM 217</strain>
    </source>
</reference>
<evidence type="ECO:0000313" key="3">
    <source>
        <dbReference type="EMBL" id="SDX02400.1"/>
    </source>
</evidence>
<sequence length="725" mass="78570">MTLFDLFRRSKAAAPTPAPGSDAIAESAPAPDEDLLRYPPFIKGLPASDVDALLAKQTELIRRLQDGVGMNDADYRDLVLPVVRRLAAFVHLLPASEAHHHRGSGGLLRHSLEVGFLAAQASMRHVFALDREPKDRYHLEPRWRVASGLAGLLHDIGKPVADLTVSDRDGTLTWCPHEEPLLDWARRHGLQRYYLRWRETRRHNAHLQMGTLVVHAILTPEIKTWLSRDPAILANLIAVVGGQEETSVVGTVVGNADRASVARDLRENRIDPDAFALGVPVDRYLIDAMRRLVRDGTWTVNTPGARLWMLADGLHVVWPQGGEDIAGLLARDKIPGIPKAPETIADILVERGHVTTYREEERDRFYRRIAPAPLVKDGKPVQLTMLLLASPELVLAGHPPAPVARWQEGATSGPVRIEDPTELIMSDADAVDAPDTDLTRAAQLDLITGAEHTADQDASVAATPSPLQPDGESTPMTKPAAVAPPQPRTPNDPATSARSWLASRGPGGLALITLLRSIADGERPAEILVRRERHLLIPYPEGLTALAVPGIGTEPADLLHALWDDGLLAIDPRRPLLRVREIDGRMRAMLTVEASAAVATLLRPVLDRTPTDVLVAAPGTHDPVGAEATSDTPEAPPGATARAAEPPKAPPRKSAARAFAEDLAAQCRDGRVQTTAVPNGLLIDHATLAALAAEHRIPPSKLLRRLKHQPDFIPDTRGIILAGRP</sequence>
<dbReference type="RefSeq" id="WP_093033113.1">
    <property type="nucleotide sequence ID" value="NZ_FNNZ01000012.1"/>
</dbReference>
<dbReference type="EMBL" id="FNNZ01000012">
    <property type="protein sequence ID" value="SDX02400.1"/>
    <property type="molecule type" value="Genomic_DNA"/>
</dbReference>
<organism evidence="3 4">
    <name type="scientific">Thiocapsa roseopersicina</name>
    <dbReference type="NCBI Taxonomy" id="1058"/>
    <lineage>
        <taxon>Bacteria</taxon>
        <taxon>Pseudomonadati</taxon>
        <taxon>Pseudomonadota</taxon>
        <taxon>Gammaproteobacteria</taxon>
        <taxon>Chromatiales</taxon>
        <taxon>Chromatiaceae</taxon>
        <taxon>Thiocapsa</taxon>
    </lineage>
</organism>
<feature type="compositionally biased region" description="Low complexity" evidence="1">
    <location>
        <begin position="639"/>
        <end position="649"/>
    </location>
</feature>
<feature type="region of interest" description="Disordered" evidence="1">
    <location>
        <begin position="618"/>
        <end position="655"/>
    </location>
</feature>
<feature type="region of interest" description="Disordered" evidence="1">
    <location>
        <begin position="452"/>
        <end position="498"/>
    </location>
</feature>
<dbReference type="InterPro" id="IPR003607">
    <property type="entry name" value="HD/PDEase_dom"/>
</dbReference>
<keyword evidence="4" id="KW-1185">Reference proteome</keyword>
<dbReference type="NCBIfam" id="NF041494">
    <property type="entry name" value="MobH"/>
    <property type="match status" value="1"/>
</dbReference>
<proteinExistence type="predicted"/>
<dbReference type="Gene3D" id="1.10.3210.40">
    <property type="match status" value="1"/>
</dbReference>
<accession>A0A1H2YBI9</accession>
<dbReference type="SMART" id="SM00471">
    <property type="entry name" value="HDc"/>
    <property type="match status" value="1"/>
</dbReference>
<dbReference type="STRING" id="1058.SAMN05421783_112126"/>
<dbReference type="Pfam" id="PF07514">
    <property type="entry name" value="TraI_2"/>
    <property type="match status" value="1"/>
</dbReference>
<dbReference type="Proteomes" id="UP000198816">
    <property type="component" value="Unassembled WGS sequence"/>
</dbReference>
<dbReference type="InterPro" id="IPR011119">
    <property type="entry name" value="Unchr_helicase_relaxase_TraI"/>
</dbReference>
<evidence type="ECO:0000256" key="1">
    <source>
        <dbReference type="SAM" id="MobiDB-lite"/>
    </source>
</evidence>
<protein>
    <submittedName>
        <fullName evidence="3">Conjugal transfer pilus assembly protein TraI</fullName>
    </submittedName>
</protein>
<dbReference type="AlphaFoldDB" id="A0A1H2YBI9"/>
<dbReference type="SUPFAM" id="SSF109604">
    <property type="entry name" value="HD-domain/PDEase-like"/>
    <property type="match status" value="2"/>
</dbReference>
<dbReference type="OrthoDB" id="6190309at2"/>
<evidence type="ECO:0000259" key="2">
    <source>
        <dbReference type="SMART" id="SM00471"/>
    </source>
</evidence>